<feature type="transmembrane region" description="Helical" evidence="1">
    <location>
        <begin position="163"/>
        <end position="180"/>
    </location>
</feature>
<organism evidence="2 3">
    <name type="scientific">Corynebacterium matruchotii</name>
    <dbReference type="NCBI Taxonomy" id="43768"/>
    <lineage>
        <taxon>Bacteria</taxon>
        <taxon>Bacillati</taxon>
        <taxon>Actinomycetota</taxon>
        <taxon>Actinomycetes</taxon>
        <taxon>Mycobacteriales</taxon>
        <taxon>Corynebacteriaceae</taxon>
        <taxon>Corynebacterium</taxon>
    </lineage>
</organism>
<dbReference type="GeneID" id="84573073"/>
<feature type="transmembrane region" description="Helical" evidence="1">
    <location>
        <begin position="192"/>
        <end position="213"/>
    </location>
</feature>
<keyword evidence="1" id="KW-0812">Transmembrane</keyword>
<evidence type="ECO:0000256" key="1">
    <source>
        <dbReference type="SAM" id="Phobius"/>
    </source>
</evidence>
<dbReference type="RefSeq" id="WP_005524173.1">
    <property type="nucleotide sequence ID" value="NZ_CP050134.2"/>
</dbReference>
<dbReference type="EMBL" id="UARK01000001">
    <property type="protein sequence ID" value="SPW24126.1"/>
    <property type="molecule type" value="Genomic_DNA"/>
</dbReference>
<feature type="transmembrane region" description="Helical" evidence="1">
    <location>
        <begin position="12"/>
        <end position="31"/>
    </location>
</feature>
<feature type="transmembrane region" description="Helical" evidence="1">
    <location>
        <begin position="138"/>
        <end position="157"/>
    </location>
</feature>
<evidence type="ECO:0000313" key="3">
    <source>
        <dbReference type="Proteomes" id="UP000249886"/>
    </source>
</evidence>
<name>A0A8B4GU67_9CORY</name>
<protein>
    <submittedName>
        <fullName evidence="2">ABC transporter permease</fullName>
    </submittedName>
</protein>
<sequence length="254" mass="28185">MKQQRRAGISTTRYMLLVGIFISLSIIALGIDKLIPAGVAATADIDTFGPLVGAELLLALLGLIACPIAAWLYLEECQTNNQWRLLWGTCALALITEPFYDRVVTGEWFGFATIRPSNLAWALVVCFLVEKFITHQPWPIQVAVVLAGLAWLVIFQVGQWLPFIPAGLVIYAFFIMFHYLRDRENTMMLTAGMLGAVCFITPALGVALLHYRAGENNLGDTPGHGQGQAQRPSFWWLLWYPVAFACLTLVVSIR</sequence>
<feature type="transmembrane region" description="Helical" evidence="1">
    <location>
        <begin position="51"/>
        <end position="73"/>
    </location>
</feature>
<keyword evidence="1" id="KW-1133">Transmembrane helix</keyword>
<keyword evidence="1" id="KW-0472">Membrane</keyword>
<feature type="transmembrane region" description="Helical" evidence="1">
    <location>
        <begin position="233"/>
        <end position="253"/>
    </location>
</feature>
<dbReference type="Proteomes" id="UP000249886">
    <property type="component" value="Unassembled WGS sequence"/>
</dbReference>
<gene>
    <name evidence="2" type="ORF">NCTC10254_00491</name>
</gene>
<proteinExistence type="predicted"/>
<evidence type="ECO:0000313" key="2">
    <source>
        <dbReference type="EMBL" id="SPW24126.1"/>
    </source>
</evidence>
<dbReference type="AlphaFoldDB" id="A0A8B4GU67"/>
<comment type="caution">
    <text evidence="2">The sequence shown here is derived from an EMBL/GenBank/DDBJ whole genome shotgun (WGS) entry which is preliminary data.</text>
</comment>
<reference evidence="2 3" key="1">
    <citation type="submission" date="2018-06" db="EMBL/GenBank/DDBJ databases">
        <authorList>
            <consortium name="Pathogen Informatics"/>
            <person name="Doyle S."/>
        </authorList>
    </citation>
    <scope>NUCLEOTIDE SEQUENCE [LARGE SCALE GENOMIC DNA]</scope>
    <source>
        <strain evidence="2 3">NCTC10254</strain>
    </source>
</reference>
<accession>A0A8B4GU67</accession>